<dbReference type="SUPFAM" id="SSF50969">
    <property type="entry name" value="YVTN repeat-like/Quinoprotein amine dehydrogenase"/>
    <property type="match status" value="1"/>
</dbReference>
<dbReference type="Pfam" id="PF00400">
    <property type="entry name" value="WD40"/>
    <property type="match status" value="9"/>
</dbReference>
<dbReference type="CDD" id="cd00200">
    <property type="entry name" value="WD40"/>
    <property type="match status" value="1"/>
</dbReference>
<dbReference type="PANTHER" id="PTHR44129">
    <property type="entry name" value="WD REPEAT-CONTAINING PROTEIN POP1"/>
    <property type="match status" value="1"/>
</dbReference>
<dbReference type="Gene3D" id="2.130.10.10">
    <property type="entry name" value="YVTN repeat-like/Quinoprotein amine dehydrogenase"/>
    <property type="match status" value="4"/>
</dbReference>
<feature type="repeat" description="WD" evidence="3">
    <location>
        <begin position="106"/>
        <end position="138"/>
    </location>
</feature>
<gene>
    <name evidence="4" type="ORF">K457DRAFT_1804484</name>
</gene>
<accession>A0A197JUW1</accession>
<evidence type="ECO:0000313" key="4">
    <source>
        <dbReference type="EMBL" id="OAQ28221.1"/>
    </source>
</evidence>
<dbReference type="PROSITE" id="PS50294">
    <property type="entry name" value="WD_REPEATS_REGION"/>
    <property type="match status" value="5"/>
</dbReference>
<feature type="repeat" description="WD" evidence="3">
    <location>
        <begin position="365"/>
        <end position="399"/>
    </location>
</feature>
<evidence type="ECO:0000256" key="3">
    <source>
        <dbReference type="PROSITE-ProRule" id="PRU00221"/>
    </source>
</evidence>
<organism evidence="4 5">
    <name type="scientific">Linnemannia elongata AG-77</name>
    <dbReference type="NCBI Taxonomy" id="1314771"/>
    <lineage>
        <taxon>Eukaryota</taxon>
        <taxon>Fungi</taxon>
        <taxon>Fungi incertae sedis</taxon>
        <taxon>Mucoromycota</taxon>
        <taxon>Mortierellomycotina</taxon>
        <taxon>Mortierellomycetes</taxon>
        <taxon>Mortierellales</taxon>
        <taxon>Mortierellaceae</taxon>
        <taxon>Linnemannia</taxon>
    </lineage>
</organism>
<dbReference type="PROSITE" id="PS00678">
    <property type="entry name" value="WD_REPEATS_1"/>
    <property type="match status" value="2"/>
</dbReference>
<feature type="non-terminal residue" evidence="4">
    <location>
        <position position="527"/>
    </location>
</feature>
<dbReference type="InterPro" id="IPR015943">
    <property type="entry name" value="WD40/YVTN_repeat-like_dom_sf"/>
</dbReference>
<keyword evidence="2" id="KW-0677">Repeat</keyword>
<proteinExistence type="predicted"/>
<dbReference type="EMBL" id="KV442050">
    <property type="protein sequence ID" value="OAQ28221.1"/>
    <property type="molecule type" value="Genomic_DNA"/>
</dbReference>
<reference evidence="4 5" key="1">
    <citation type="submission" date="2016-05" db="EMBL/GenBank/DDBJ databases">
        <title>Genome sequencing reveals origins of a unique bacterial endosymbiosis in the earliest lineages of terrestrial Fungi.</title>
        <authorList>
            <consortium name="DOE Joint Genome Institute"/>
            <person name="Uehling J."/>
            <person name="Gryganskyi A."/>
            <person name="Hameed K."/>
            <person name="Tschaplinski T."/>
            <person name="Misztal P."/>
            <person name="Wu S."/>
            <person name="Desiro A."/>
            <person name="Vande Pol N."/>
            <person name="Du Z.-Y."/>
            <person name="Zienkiewicz A."/>
            <person name="Zienkiewicz K."/>
            <person name="Morin E."/>
            <person name="Tisserant E."/>
            <person name="Splivallo R."/>
            <person name="Hainaut M."/>
            <person name="Henrissat B."/>
            <person name="Ohm R."/>
            <person name="Kuo A."/>
            <person name="Yan J."/>
            <person name="Lipzen A."/>
            <person name="Nolan M."/>
            <person name="Labutti K."/>
            <person name="Barry K."/>
            <person name="Goldstein A."/>
            <person name="Labbe J."/>
            <person name="Schadt C."/>
            <person name="Tuskan G."/>
            <person name="Grigoriev I."/>
            <person name="Martin F."/>
            <person name="Vilgalys R."/>
            <person name="Bonito G."/>
        </authorList>
    </citation>
    <scope>NUCLEOTIDE SEQUENCE [LARGE SCALE GENOMIC DNA]</scope>
    <source>
        <strain evidence="4 5">AG-77</strain>
    </source>
</reference>
<feature type="repeat" description="WD" evidence="3">
    <location>
        <begin position="232"/>
        <end position="273"/>
    </location>
</feature>
<dbReference type="PRINTS" id="PR00320">
    <property type="entry name" value="GPROTEINBRPT"/>
</dbReference>
<sequence length="527" mass="57083">MLAAGLESGNIAIYNTTTWERIHCLKDVHLVRAIAFSPDGQKLVSSGHGRTVRLRDIASSKDVLAMKGHSSIVKSVAFSPCGKQIASSSHELRLWDSQTGECLFILVGHTWVVTSIMYSPEGGQFVSGSEDGTIRFWDPAKGEAGDILSPSLGKVHRLAYSHDGQWIASGHKDGGLQLWNAVTKEAGPILQGHTESVTGIAFSPASQWLVSSSEDGTLKLFDVSTGALLSSLVGHQNFVNDVTVSPNGLQMATGGADKKIRLWETSSSRSSSGAELPGQSGDRGPVWRAAYSSDSRSVVTISDHTFRQWDASTGTPGSFSFNFPAPLWMESAEFSPDRGQIASCGESEGSIQLWDSRTGAVGRYLEGHASRVVELAYSLCGRWMASASWDNIVRIWDLNDPHQQCHVIPGTGDEIYEAVGDLVFTRSEPPRLVIGSSNGVVRLFDPRSGEMVMSKKLTTARVQQLASSPDGQQLALGINFSIHLWDMQSEKPSMELKGHTSYVYSIAYSPCGEWIASSSDDRTARIW</sequence>
<dbReference type="SMART" id="SM00320">
    <property type="entry name" value="WD40"/>
    <property type="match status" value="12"/>
</dbReference>
<dbReference type="InterPro" id="IPR019775">
    <property type="entry name" value="WD40_repeat_CS"/>
</dbReference>
<dbReference type="InterPro" id="IPR011044">
    <property type="entry name" value="Quino_amine_DH_bsu"/>
</dbReference>
<dbReference type="OrthoDB" id="2343029at2759"/>
<dbReference type="InterPro" id="IPR001680">
    <property type="entry name" value="WD40_rpt"/>
</dbReference>
<dbReference type="AlphaFoldDB" id="A0A197JUW1"/>
<feature type="repeat" description="WD" evidence="3">
    <location>
        <begin position="190"/>
        <end position="231"/>
    </location>
</feature>
<dbReference type="Proteomes" id="UP000078512">
    <property type="component" value="Unassembled WGS sequence"/>
</dbReference>
<dbReference type="PROSITE" id="PS50082">
    <property type="entry name" value="WD_REPEATS_2"/>
    <property type="match status" value="6"/>
</dbReference>
<evidence type="ECO:0000256" key="2">
    <source>
        <dbReference type="ARBA" id="ARBA00022737"/>
    </source>
</evidence>
<feature type="repeat" description="WD" evidence="3">
    <location>
        <begin position="496"/>
        <end position="527"/>
    </location>
</feature>
<dbReference type="SUPFAM" id="SSF50978">
    <property type="entry name" value="WD40 repeat-like"/>
    <property type="match status" value="1"/>
</dbReference>
<keyword evidence="5" id="KW-1185">Reference proteome</keyword>
<dbReference type="InterPro" id="IPR036322">
    <property type="entry name" value="WD40_repeat_dom_sf"/>
</dbReference>
<dbReference type="STRING" id="1314771.A0A197JUW1"/>
<name>A0A197JUW1_9FUNG</name>
<dbReference type="InterPro" id="IPR050349">
    <property type="entry name" value="WD_LIS1/nudF_dynein_reg"/>
</dbReference>
<evidence type="ECO:0000313" key="5">
    <source>
        <dbReference type="Proteomes" id="UP000078512"/>
    </source>
</evidence>
<dbReference type="InterPro" id="IPR020472">
    <property type="entry name" value="WD40_PAC1"/>
</dbReference>
<keyword evidence="1 3" id="KW-0853">WD repeat</keyword>
<protein>
    <submittedName>
        <fullName evidence="4">WD40 repeat-like protein</fullName>
    </submittedName>
</protein>
<feature type="repeat" description="WD" evidence="3">
    <location>
        <begin position="148"/>
        <end position="180"/>
    </location>
</feature>
<evidence type="ECO:0000256" key="1">
    <source>
        <dbReference type="ARBA" id="ARBA00022574"/>
    </source>
</evidence>